<comment type="caution">
    <text evidence="2">The sequence shown here is derived from an EMBL/GenBank/DDBJ whole genome shotgun (WGS) entry which is preliminary data.</text>
</comment>
<protein>
    <submittedName>
        <fullName evidence="2">Uncharacterized protein</fullName>
    </submittedName>
</protein>
<reference evidence="2" key="1">
    <citation type="submission" date="2023-03" db="EMBL/GenBank/DDBJ databases">
        <title>Massive genome expansion in bonnet fungi (Mycena s.s.) driven by repeated elements and novel gene families across ecological guilds.</title>
        <authorList>
            <consortium name="Lawrence Berkeley National Laboratory"/>
            <person name="Harder C.B."/>
            <person name="Miyauchi S."/>
            <person name="Viragh M."/>
            <person name="Kuo A."/>
            <person name="Thoen E."/>
            <person name="Andreopoulos B."/>
            <person name="Lu D."/>
            <person name="Skrede I."/>
            <person name="Drula E."/>
            <person name="Henrissat B."/>
            <person name="Morin E."/>
            <person name="Kohler A."/>
            <person name="Barry K."/>
            <person name="LaButti K."/>
            <person name="Morin E."/>
            <person name="Salamov A."/>
            <person name="Lipzen A."/>
            <person name="Mereny Z."/>
            <person name="Hegedus B."/>
            <person name="Baldrian P."/>
            <person name="Stursova M."/>
            <person name="Weitz H."/>
            <person name="Taylor A."/>
            <person name="Grigoriev I.V."/>
            <person name="Nagy L.G."/>
            <person name="Martin F."/>
            <person name="Kauserud H."/>
        </authorList>
    </citation>
    <scope>NUCLEOTIDE SEQUENCE</scope>
    <source>
        <strain evidence="2">9144</strain>
    </source>
</reference>
<keyword evidence="1" id="KW-0812">Transmembrane</keyword>
<dbReference type="EMBL" id="JARJCW010000013">
    <property type="protein sequence ID" value="KAJ7217823.1"/>
    <property type="molecule type" value="Genomic_DNA"/>
</dbReference>
<dbReference type="Proteomes" id="UP001219525">
    <property type="component" value="Unassembled WGS sequence"/>
</dbReference>
<evidence type="ECO:0000313" key="2">
    <source>
        <dbReference type="EMBL" id="KAJ7217823.1"/>
    </source>
</evidence>
<proteinExistence type="predicted"/>
<keyword evidence="1" id="KW-0472">Membrane</keyword>
<accession>A0AAD6VP70</accession>
<dbReference type="AlphaFoldDB" id="A0AAD6VP70"/>
<evidence type="ECO:0000313" key="3">
    <source>
        <dbReference type="Proteomes" id="UP001219525"/>
    </source>
</evidence>
<evidence type="ECO:0000256" key="1">
    <source>
        <dbReference type="SAM" id="Phobius"/>
    </source>
</evidence>
<name>A0AAD6VP70_9AGAR</name>
<keyword evidence="1" id="KW-1133">Transmembrane helix</keyword>
<feature type="transmembrane region" description="Helical" evidence="1">
    <location>
        <begin position="20"/>
        <end position="39"/>
    </location>
</feature>
<keyword evidence="3" id="KW-1185">Reference proteome</keyword>
<organism evidence="2 3">
    <name type="scientific">Mycena pura</name>
    <dbReference type="NCBI Taxonomy" id="153505"/>
    <lineage>
        <taxon>Eukaryota</taxon>
        <taxon>Fungi</taxon>
        <taxon>Dikarya</taxon>
        <taxon>Basidiomycota</taxon>
        <taxon>Agaricomycotina</taxon>
        <taxon>Agaricomycetes</taxon>
        <taxon>Agaricomycetidae</taxon>
        <taxon>Agaricales</taxon>
        <taxon>Marasmiineae</taxon>
        <taxon>Mycenaceae</taxon>
        <taxon>Mycena</taxon>
    </lineage>
</organism>
<sequence>MSTGEVLTALPLGSWLLDHHLLVLGGCAILVCAVTDLVFSACFAPGHRGGACAPRALPPPHTPVSDNPNDDGPNTFVVDCMALEDLLGAILGAPWEKRKANRI</sequence>
<gene>
    <name evidence="2" type="ORF">GGX14DRAFT_598124</name>
</gene>